<gene>
    <name evidence="1" type="ORF">WFZ86_12330</name>
</gene>
<dbReference type="RefSeq" id="WP_342692195.1">
    <property type="nucleotide sequence ID" value="NZ_JBCGDP010000011.1"/>
</dbReference>
<reference evidence="1 2" key="1">
    <citation type="submission" date="2024-03" db="EMBL/GenBank/DDBJ databases">
        <title>Two novel species of the genus Flavobacterium exhibiting potentially degradation of complex polysaccharides.</title>
        <authorList>
            <person name="Lian X."/>
        </authorList>
    </citation>
    <scope>NUCLEOTIDE SEQUENCE [LARGE SCALE GENOMIC DNA]</scope>
    <source>
        <strain evidence="1 2">N6</strain>
    </source>
</reference>
<organism evidence="1 2">
    <name type="scientific">Flavobacterium polysaccharolyticum</name>
    <dbReference type="NCBI Taxonomy" id="3133148"/>
    <lineage>
        <taxon>Bacteria</taxon>
        <taxon>Pseudomonadati</taxon>
        <taxon>Bacteroidota</taxon>
        <taxon>Flavobacteriia</taxon>
        <taxon>Flavobacteriales</taxon>
        <taxon>Flavobacteriaceae</taxon>
        <taxon>Flavobacterium</taxon>
    </lineage>
</organism>
<sequence length="121" mass="13913">MKIIFWSFITALLFINCDRKTDLDNQITIKVNSIDSKTKQPRRNLFDTIDVRIESIGFPMKQFPKIAEYVTDCSGSVKIKINRTENYILLLGAPYVYGSEDIIGEKLKDGQEVTIKVIHLE</sequence>
<proteinExistence type="predicted"/>
<name>A0ABU9NPN3_9FLAO</name>
<accession>A0ABU9NPN3</accession>
<evidence type="ECO:0008006" key="3">
    <source>
        <dbReference type="Google" id="ProtNLM"/>
    </source>
</evidence>
<dbReference type="EMBL" id="JBCGDP010000011">
    <property type="protein sequence ID" value="MEM0577288.1"/>
    <property type="molecule type" value="Genomic_DNA"/>
</dbReference>
<dbReference type="Proteomes" id="UP001468798">
    <property type="component" value="Unassembled WGS sequence"/>
</dbReference>
<keyword evidence="2" id="KW-1185">Reference proteome</keyword>
<evidence type="ECO:0000313" key="1">
    <source>
        <dbReference type="EMBL" id="MEM0577288.1"/>
    </source>
</evidence>
<evidence type="ECO:0000313" key="2">
    <source>
        <dbReference type="Proteomes" id="UP001468798"/>
    </source>
</evidence>
<comment type="caution">
    <text evidence="1">The sequence shown here is derived from an EMBL/GenBank/DDBJ whole genome shotgun (WGS) entry which is preliminary data.</text>
</comment>
<protein>
    <recommendedName>
        <fullName evidence="3">Cyclophilin-like domain-containing protein</fullName>
    </recommendedName>
</protein>